<dbReference type="Proteomes" id="UP000014559">
    <property type="component" value="Unassembled WGS sequence"/>
</dbReference>
<dbReference type="InterPro" id="IPR054402">
    <property type="entry name" value="Tt1218-like_dom"/>
</dbReference>
<organism evidence="3 5">
    <name type="scientific">Acinetobacter colistiniresistens</name>
    <dbReference type="NCBI Taxonomy" id="280145"/>
    <lineage>
        <taxon>Bacteria</taxon>
        <taxon>Pseudomonadati</taxon>
        <taxon>Pseudomonadota</taxon>
        <taxon>Gammaproteobacteria</taxon>
        <taxon>Moraxellales</taxon>
        <taxon>Moraxellaceae</taxon>
        <taxon>Acinetobacter</taxon>
    </lineage>
</organism>
<evidence type="ECO:0000313" key="3">
    <source>
        <dbReference type="EMBL" id="EPG41513.1"/>
    </source>
</evidence>
<reference evidence="3 5" key="1">
    <citation type="submission" date="2013-06" db="EMBL/GenBank/DDBJ databases">
        <title>The Genome Sequence of Acinetobacter sp. NIPH 2036.</title>
        <authorList>
            <consortium name="The Broad Institute Genome Sequencing Platform"/>
            <consortium name="The Broad Institute Genome Sequencing Center for Infectious Disease"/>
            <person name="Cerqueira G."/>
            <person name="Feldgarden M."/>
            <person name="Courvalin P."/>
            <person name="Perichon B."/>
            <person name="Grillot-Courvalin C."/>
            <person name="Clermont D."/>
            <person name="Rocha E."/>
            <person name="Yoon E.-J."/>
            <person name="Nemec A."/>
            <person name="Young S.K."/>
            <person name="Zeng Q."/>
            <person name="Gargeya S."/>
            <person name="Fitzgerald M."/>
            <person name="Abouelleil A."/>
            <person name="Alvarado L."/>
            <person name="Berlin A.M."/>
            <person name="Chapman S.B."/>
            <person name="Dewar J."/>
            <person name="Goldberg J."/>
            <person name="Griggs A."/>
            <person name="Gujja S."/>
            <person name="Hansen M."/>
            <person name="Howarth C."/>
            <person name="Imamovic A."/>
            <person name="Larimer J."/>
            <person name="McCowan C."/>
            <person name="Murphy C."/>
            <person name="Pearson M."/>
            <person name="Priest M."/>
            <person name="Roberts A."/>
            <person name="Saif S."/>
            <person name="Shea T."/>
            <person name="Sykes S."/>
            <person name="Wortman J."/>
            <person name="Nusbaum C."/>
            <person name="Birren B."/>
        </authorList>
    </citation>
    <scope>NUCLEOTIDE SEQUENCE [LARGE SCALE GENOMIC DNA]</scope>
    <source>
        <strain evidence="3 5">NIPH 2036</strain>
    </source>
</reference>
<dbReference type="Pfam" id="PF07963">
    <property type="entry name" value="N_methyl"/>
    <property type="match status" value="1"/>
</dbReference>
<dbReference type="EMBL" id="VMTP01000056">
    <property type="protein sequence ID" value="TVT81851.1"/>
    <property type="molecule type" value="Genomic_DNA"/>
</dbReference>
<dbReference type="NCBIfam" id="TIGR02523">
    <property type="entry name" value="type_IV_pilV"/>
    <property type="match status" value="1"/>
</dbReference>
<dbReference type="RefSeq" id="WP_016651457.1">
    <property type="nucleotide sequence ID" value="NZ_BHGD02000084.1"/>
</dbReference>
<feature type="domain" description="Type IV pilin Tt1218-like" evidence="2">
    <location>
        <begin position="29"/>
        <end position="103"/>
    </location>
</feature>
<dbReference type="NCBIfam" id="TIGR02532">
    <property type="entry name" value="IV_pilin_GFxxxE"/>
    <property type="match status" value="1"/>
</dbReference>
<reference evidence="4 6" key="2">
    <citation type="submission" date="2019-07" db="EMBL/GenBank/DDBJ databases">
        <title>Draft Genome Sequence of the first blaOXA-58-Harboring Acinetobacter colistiniresistens clinical isolate from Brazil.</title>
        <authorList>
            <person name="Favaro L.S."/>
            <person name="Paula-Petroli S.B."/>
            <person name="Moura C.F."/>
            <person name="Tognim M.C.B."/>
            <person name="Venancio E.J."/>
            <person name="Yamada-Ogatta S.F."/>
            <person name="Carrara-Marroni F.E."/>
        </authorList>
    </citation>
    <scope>NUCLEOTIDE SEQUENCE [LARGE SCALE GENOMIC DNA]</scope>
    <source>
        <strain evidence="4 6">DL</strain>
    </source>
</reference>
<gene>
    <name evidence="4" type="primary">pilV</name>
    <name evidence="3" type="ORF">F907_00385</name>
    <name evidence="4" type="ORF">FPV60_09770</name>
</gene>
<dbReference type="Pfam" id="PF22150">
    <property type="entry name" value="Tt1218-like"/>
    <property type="match status" value="1"/>
</dbReference>
<dbReference type="Proteomes" id="UP000316981">
    <property type="component" value="Unassembled WGS sequence"/>
</dbReference>
<evidence type="ECO:0000256" key="1">
    <source>
        <dbReference type="SAM" id="Phobius"/>
    </source>
</evidence>
<dbReference type="AlphaFoldDB" id="S3TKG5"/>
<dbReference type="PATRIC" id="fig|1217696.3.peg.374"/>
<dbReference type="InterPro" id="IPR013362">
    <property type="entry name" value="Pilus_4_PilV"/>
</dbReference>
<keyword evidence="1" id="KW-0812">Transmembrane</keyword>
<evidence type="ECO:0000313" key="6">
    <source>
        <dbReference type="Proteomes" id="UP000316981"/>
    </source>
</evidence>
<protein>
    <submittedName>
        <fullName evidence="3">Type IV pilus modification protein PilV</fullName>
    </submittedName>
</protein>
<evidence type="ECO:0000259" key="2">
    <source>
        <dbReference type="Pfam" id="PF22150"/>
    </source>
</evidence>
<dbReference type="HOGENOM" id="CLU_103234_1_0_6"/>
<name>S3TKG5_9GAMM</name>
<comment type="caution">
    <text evidence="3">The sequence shown here is derived from an EMBL/GenBank/DDBJ whole genome shotgun (WGS) entry which is preliminary data.</text>
</comment>
<keyword evidence="1" id="KW-1133">Transmembrane helix</keyword>
<dbReference type="GeneID" id="45419296"/>
<evidence type="ECO:0000313" key="5">
    <source>
        <dbReference type="Proteomes" id="UP000014559"/>
    </source>
</evidence>
<keyword evidence="1" id="KW-0472">Membrane</keyword>
<proteinExistence type="predicted"/>
<accession>S3TKG5</accession>
<sequence>MRSHQRGVGLVEVLVALILLSIAVLGFVALQMKAIAASHEAGRNIQAMNIARDLSERIRSNRDGLQAFKDKNGYTTKIIASKNCANESDAVFCTAVEMAAYDFVKVSNTANDLGMQLAIQNCQGTASLKRKCIYVAWEGTTPDNGTTTSNCTNGVAYVPEAKCIIVEVYNYDD</sequence>
<feature type="transmembrane region" description="Helical" evidence="1">
    <location>
        <begin position="7"/>
        <end position="30"/>
    </location>
</feature>
<dbReference type="InterPro" id="IPR012902">
    <property type="entry name" value="N_methyl_site"/>
</dbReference>
<evidence type="ECO:0000313" key="4">
    <source>
        <dbReference type="EMBL" id="TVT81851.1"/>
    </source>
</evidence>
<dbReference type="EMBL" id="ATGK01000004">
    <property type="protein sequence ID" value="EPG41513.1"/>
    <property type="molecule type" value="Genomic_DNA"/>
</dbReference>